<gene>
    <name evidence="1" type="ORF">VE25_05320</name>
</gene>
<dbReference type="PANTHER" id="PTHR37466">
    <property type="entry name" value="SLR1628 PROTEIN"/>
    <property type="match status" value="1"/>
</dbReference>
<name>A0A0F5FVB4_9HYPH</name>
<dbReference type="Gene3D" id="3.30.56.110">
    <property type="entry name" value="Protein of unknown function DUF2237"/>
    <property type="match status" value="1"/>
</dbReference>
<dbReference type="OrthoDB" id="9792525at2"/>
<dbReference type="PATRIC" id="fig|443610.3.peg.3616"/>
<protein>
    <recommendedName>
        <fullName evidence="3">DUF2237 domain-containing protein</fullName>
    </recommendedName>
</protein>
<dbReference type="RefSeq" id="WP_046107565.1">
    <property type="nucleotide sequence ID" value="NZ_JZEX01000058.1"/>
</dbReference>
<dbReference type="Proteomes" id="UP000033632">
    <property type="component" value="Unassembled WGS sequence"/>
</dbReference>
<evidence type="ECO:0008006" key="3">
    <source>
        <dbReference type="Google" id="ProtNLM"/>
    </source>
</evidence>
<organism evidence="1 2">
    <name type="scientific">Devosia geojensis</name>
    <dbReference type="NCBI Taxonomy" id="443610"/>
    <lineage>
        <taxon>Bacteria</taxon>
        <taxon>Pseudomonadati</taxon>
        <taxon>Pseudomonadota</taxon>
        <taxon>Alphaproteobacteria</taxon>
        <taxon>Hyphomicrobiales</taxon>
        <taxon>Devosiaceae</taxon>
        <taxon>Devosia</taxon>
    </lineage>
</organism>
<accession>A0A0F5FVB4</accession>
<reference evidence="1 2" key="1">
    <citation type="submission" date="2015-03" db="EMBL/GenBank/DDBJ databases">
        <authorList>
            <person name="Hassan Y.I."/>
            <person name="Lepp D."/>
            <person name="Li X.-Z."/>
            <person name="Zhou T."/>
        </authorList>
    </citation>
    <scope>NUCLEOTIDE SEQUENCE [LARGE SCALE GENOMIC DNA]</scope>
    <source>
        <strain evidence="1 2">BD-c194</strain>
    </source>
</reference>
<dbReference type="PANTHER" id="PTHR37466:SF1">
    <property type="entry name" value="SLR1628 PROTEIN"/>
    <property type="match status" value="1"/>
</dbReference>
<dbReference type="AlphaFoldDB" id="A0A0F5FVB4"/>
<evidence type="ECO:0000313" key="2">
    <source>
        <dbReference type="Proteomes" id="UP000033632"/>
    </source>
</evidence>
<dbReference type="Pfam" id="PF09996">
    <property type="entry name" value="DUF2237"/>
    <property type="match status" value="1"/>
</dbReference>
<evidence type="ECO:0000313" key="1">
    <source>
        <dbReference type="EMBL" id="KKB12768.1"/>
    </source>
</evidence>
<comment type="caution">
    <text evidence="1">The sequence shown here is derived from an EMBL/GenBank/DDBJ whole genome shotgun (WGS) entry which is preliminary data.</text>
</comment>
<dbReference type="InterPro" id="IPR018714">
    <property type="entry name" value="DUF2237"/>
</dbReference>
<sequence>MNKPFFKREPELNVFGEPLEPCSLLPLTGFFRSGYCSAGPEDVGRHLICAEMSEAFLAFSKTVGNDLSTPHPEFSFPGLKAGDRWCMVADRWVEALAAGMAPRVFLRATHRGALRHVELETLKKFAADVE</sequence>
<proteinExistence type="predicted"/>
<keyword evidence="2" id="KW-1185">Reference proteome</keyword>
<dbReference type="STRING" id="443610.VE25_05320"/>
<dbReference type="EMBL" id="JZEX01000058">
    <property type="protein sequence ID" value="KKB12768.1"/>
    <property type="molecule type" value="Genomic_DNA"/>
</dbReference>